<feature type="non-terminal residue" evidence="1">
    <location>
        <position position="1"/>
    </location>
</feature>
<dbReference type="PANTHER" id="PTHR47326">
    <property type="entry name" value="TRANSPOSABLE ELEMENT TC3 TRANSPOSASE-LIKE PROTEIN"/>
    <property type="match status" value="1"/>
</dbReference>
<sequence>EARILRMFEENPRNSVRRTARALGYSRYVVHRTLRENKLHPYHFQRVQQLLAGDYEQRIYFCEGILIIFIRY</sequence>
<dbReference type="OMA" id="IRHVANT"/>
<proteinExistence type="predicted"/>
<name>A0A026W2M3_OOCBI</name>
<gene>
    <name evidence="1" type="ORF">X777_11259</name>
</gene>
<protein>
    <recommendedName>
        <fullName evidence="3">DUF4817 domain-containing protein</fullName>
    </recommendedName>
</protein>
<dbReference type="OrthoDB" id="7554976at2759"/>
<reference evidence="1 2" key="1">
    <citation type="journal article" date="2014" name="Curr. Biol.">
        <title>The genome of the clonal raider ant Cerapachys biroi.</title>
        <authorList>
            <person name="Oxley P.R."/>
            <person name="Ji L."/>
            <person name="Fetter-Pruneda I."/>
            <person name="McKenzie S.K."/>
            <person name="Li C."/>
            <person name="Hu H."/>
            <person name="Zhang G."/>
            <person name="Kronauer D.J."/>
        </authorList>
    </citation>
    <scope>NUCLEOTIDE SEQUENCE [LARGE SCALE GENOMIC DNA]</scope>
</reference>
<dbReference type="Proteomes" id="UP000053097">
    <property type="component" value="Unassembled WGS sequence"/>
</dbReference>
<dbReference type="EMBL" id="KK107460">
    <property type="protein sequence ID" value="EZA50335.1"/>
    <property type="molecule type" value="Genomic_DNA"/>
</dbReference>
<dbReference type="PANTHER" id="PTHR47326:SF1">
    <property type="entry name" value="HTH PSQ-TYPE DOMAIN-CONTAINING PROTEIN"/>
    <property type="match status" value="1"/>
</dbReference>
<evidence type="ECO:0008006" key="3">
    <source>
        <dbReference type="Google" id="ProtNLM"/>
    </source>
</evidence>
<accession>A0A026W2M3</accession>
<evidence type="ECO:0000313" key="1">
    <source>
        <dbReference type="EMBL" id="EZA50335.1"/>
    </source>
</evidence>
<keyword evidence="2" id="KW-1185">Reference proteome</keyword>
<evidence type="ECO:0000313" key="2">
    <source>
        <dbReference type="Proteomes" id="UP000053097"/>
    </source>
</evidence>
<dbReference type="AlphaFoldDB" id="A0A026W2M3"/>
<organism evidence="1 2">
    <name type="scientific">Ooceraea biroi</name>
    <name type="common">Clonal raider ant</name>
    <name type="synonym">Cerapachys biroi</name>
    <dbReference type="NCBI Taxonomy" id="2015173"/>
    <lineage>
        <taxon>Eukaryota</taxon>
        <taxon>Metazoa</taxon>
        <taxon>Ecdysozoa</taxon>
        <taxon>Arthropoda</taxon>
        <taxon>Hexapoda</taxon>
        <taxon>Insecta</taxon>
        <taxon>Pterygota</taxon>
        <taxon>Neoptera</taxon>
        <taxon>Endopterygota</taxon>
        <taxon>Hymenoptera</taxon>
        <taxon>Apocrita</taxon>
        <taxon>Aculeata</taxon>
        <taxon>Formicoidea</taxon>
        <taxon>Formicidae</taxon>
        <taxon>Dorylinae</taxon>
        <taxon>Ooceraea</taxon>
    </lineage>
</organism>